<feature type="non-terminal residue" evidence="2">
    <location>
        <position position="169"/>
    </location>
</feature>
<dbReference type="CDD" id="cd00063">
    <property type="entry name" value="FN3"/>
    <property type="match status" value="1"/>
</dbReference>
<gene>
    <name evidence="2" type="ORF">MNOR_LOCUS13941</name>
</gene>
<dbReference type="PROSITE" id="PS50853">
    <property type="entry name" value="FN3"/>
    <property type="match status" value="1"/>
</dbReference>
<dbReference type="InterPro" id="IPR013783">
    <property type="entry name" value="Ig-like_fold"/>
</dbReference>
<proteinExistence type="predicted"/>
<dbReference type="SUPFAM" id="SSF49265">
    <property type="entry name" value="Fibronectin type III"/>
    <property type="match status" value="1"/>
</dbReference>
<dbReference type="InterPro" id="IPR036116">
    <property type="entry name" value="FN3_sf"/>
</dbReference>
<dbReference type="EMBL" id="CAXKWB010008187">
    <property type="protein sequence ID" value="CAL4090007.1"/>
    <property type="molecule type" value="Genomic_DNA"/>
</dbReference>
<dbReference type="Pfam" id="PF00041">
    <property type="entry name" value="fn3"/>
    <property type="match status" value="1"/>
</dbReference>
<accession>A0AAV2QJZ8</accession>
<reference evidence="2 3" key="1">
    <citation type="submission" date="2024-05" db="EMBL/GenBank/DDBJ databases">
        <authorList>
            <person name="Wallberg A."/>
        </authorList>
    </citation>
    <scope>NUCLEOTIDE SEQUENCE [LARGE SCALE GENOMIC DNA]</scope>
</reference>
<name>A0AAV2QJZ8_MEGNR</name>
<evidence type="ECO:0000313" key="3">
    <source>
        <dbReference type="Proteomes" id="UP001497623"/>
    </source>
</evidence>
<dbReference type="AlphaFoldDB" id="A0AAV2QJZ8"/>
<dbReference type="Proteomes" id="UP001497623">
    <property type="component" value="Unassembled WGS sequence"/>
</dbReference>
<dbReference type="SMART" id="SM00060">
    <property type="entry name" value="FN3"/>
    <property type="match status" value="1"/>
</dbReference>
<dbReference type="InterPro" id="IPR003961">
    <property type="entry name" value="FN3_dom"/>
</dbReference>
<protein>
    <recommendedName>
        <fullName evidence="1">Fibronectin type-III domain-containing protein</fullName>
    </recommendedName>
</protein>
<keyword evidence="3" id="KW-1185">Reference proteome</keyword>
<dbReference type="Gene3D" id="2.60.40.10">
    <property type="entry name" value="Immunoglobulins"/>
    <property type="match status" value="1"/>
</dbReference>
<sequence length="169" mass="18674">MMCSQLYCATFSVTHGKTVTCSILRSVTGLTINPYSNVYMSVPGKSTNVTSKSFTPYSLDVNWIRSYEIPCPITKYTVKWSQNSDGTDQNNVTESLYKIKGLTPCTDYIITIIAYSYVGPGEPSGTLTSRTVTDVPGKSTNVDSKSITAYSLEMDWSKPLDNPCHINNY</sequence>
<comment type="caution">
    <text evidence="2">The sequence shown here is derived from an EMBL/GenBank/DDBJ whole genome shotgun (WGS) entry which is preliminary data.</text>
</comment>
<evidence type="ECO:0000313" key="2">
    <source>
        <dbReference type="EMBL" id="CAL4090007.1"/>
    </source>
</evidence>
<evidence type="ECO:0000259" key="1">
    <source>
        <dbReference type="PROSITE" id="PS50853"/>
    </source>
</evidence>
<organism evidence="2 3">
    <name type="scientific">Meganyctiphanes norvegica</name>
    <name type="common">Northern krill</name>
    <name type="synonym">Thysanopoda norvegica</name>
    <dbReference type="NCBI Taxonomy" id="48144"/>
    <lineage>
        <taxon>Eukaryota</taxon>
        <taxon>Metazoa</taxon>
        <taxon>Ecdysozoa</taxon>
        <taxon>Arthropoda</taxon>
        <taxon>Crustacea</taxon>
        <taxon>Multicrustacea</taxon>
        <taxon>Malacostraca</taxon>
        <taxon>Eumalacostraca</taxon>
        <taxon>Eucarida</taxon>
        <taxon>Euphausiacea</taxon>
        <taxon>Euphausiidae</taxon>
        <taxon>Meganyctiphanes</taxon>
    </lineage>
</organism>
<feature type="domain" description="Fibronectin type-III" evidence="1">
    <location>
        <begin position="42"/>
        <end position="134"/>
    </location>
</feature>